<dbReference type="AlphaFoldDB" id="A0A9N7RHB0"/>
<protein>
    <submittedName>
        <fullName evidence="3">GDSL esterase/lipase 1</fullName>
    </submittedName>
</protein>
<dbReference type="EMBL" id="CACSLK010027773">
    <property type="protein sequence ID" value="CAA0829449.1"/>
    <property type="molecule type" value="Genomic_DNA"/>
</dbReference>
<dbReference type="Proteomes" id="UP001153555">
    <property type="component" value="Unassembled WGS sequence"/>
</dbReference>
<sequence>MEKVAFFLIIIITTFITIHSVPASLKACPEVSAVFVLGDSYFDGGNNNYIKTSAFDRANFWPYGENFAEGSTGRFCDGRIIPDFIGLKDVKDACCGSGSYRGINNCGGQRKPLSTEYELCSKPRTYLFWDSCHYTDKANEQVAKGIWDGIRSDILECDD</sequence>
<name>A0A9N7RHB0_STRHE</name>
<dbReference type="PANTHER" id="PTHR45966">
    <property type="entry name" value="GDSL-LIKE LIPASE/ACYLHYDROLASE"/>
    <property type="match status" value="1"/>
</dbReference>
<comment type="caution">
    <text evidence="3">The sequence shown here is derived from an EMBL/GenBank/DDBJ whole genome shotgun (WGS) entry which is preliminary data.</text>
</comment>
<dbReference type="OrthoDB" id="1600564at2759"/>
<keyword evidence="4" id="KW-1185">Reference proteome</keyword>
<evidence type="ECO:0000313" key="4">
    <source>
        <dbReference type="Proteomes" id="UP001153555"/>
    </source>
</evidence>
<proteinExistence type="predicted"/>
<dbReference type="InterPro" id="IPR044552">
    <property type="entry name" value="GLIP1-5/GLL25"/>
</dbReference>
<gene>
    <name evidence="3" type="ORF">SHERM_25022</name>
</gene>
<evidence type="ECO:0000256" key="2">
    <source>
        <dbReference type="SAM" id="SignalP"/>
    </source>
</evidence>
<reference evidence="3" key="1">
    <citation type="submission" date="2019-12" db="EMBL/GenBank/DDBJ databases">
        <authorList>
            <person name="Scholes J."/>
        </authorList>
    </citation>
    <scope>NUCLEOTIDE SEQUENCE</scope>
</reference>
<organism evidence="3 4">
    <name type="scientific">Striga hermonthica</name>
    <name type="common">Purple witchweed</name>
    <name type="synonym">Buchnera hermonthica</name>
    <dbReference type="NCBI Taxonomy" id="68872"/>
    <lineage>
        <taxon>Eukaryota</taxon>
        <taxon>Viridiplantae</taxon>
        <taxon>Streptophyta</taxon>
        <taxon>Embryophyta</taxon>
        <taxon>Tracheophyta</taxon>
        <taxon>Spermatophyta</taxon>
        <taxon>Magnoliopsida</taxon>
        <taxon>eudicotyledons</taxon>
        <taxon>Gunneridae</taxon>
        <taxon>Pentapetalae</taxon>
        <taxon>asterids</taxon>
        <taxon>lamiids</taxon>
        <taxon>Lamiales</taxon>
        <taxon>Orobanchaceae</taxon>
        <taxon>Buchnereae</taxon>
        <taxon>Striga</taxon>
    </lineage>
</organism>
<dbReference type="PANTHER" id="PTHR45966:SF4">
    <property type="entry name" value="GDSL ESTERASE_LIPASE 5"/>
    <property type="match status" value="1"/>
</dbReference>
<evidence type="ECO:0000256" key="1">
    <source>
        <dbReference type="ARBA" id="ARBA00022729"/>
    </source>
</evidence>
<accession>A0A9N7RHB0</accession>
<feature type="chain" id="PRO_5040270875" evidence="2">
    <location>
        <begin position="21"/>
        <end position="159"/>
    </location>
</feature>
<dbReference type="GO" id="GO:0016298">
    <property type="term" value="F:lipase activity"/>
    <property type="evidence" value="ECO:0007669"/>
    <property type="project" value="TreeGrafter"/>
</dbReference>
<evidence type="ECO:0000313" key="3">
    <source>
        <dbReference type="EMBL" id="CAA0829449.1"/>
    </source>
</evidence>
<dbReference type="Gene3D" id="3.40.50.1110">
    <property type="entry name" value="SGNH hydrolase"/>
    <property type="match status" value="2"/>
</dbReference>
<feature type="signal peptide" evidence="2">
    <location>
        <begin position="1"/>
        <end position="20"/>
    </location>
</feature>
<dbReference type="InterPro" id="IPR036514">
    <property type="entry name" value="SGNH_hydro_sf"/>
</dbReference>
<keyword evidence="1 2" id="KW-0732">Signal</keyword>